<dbReference type="RefSeq" id="WP_207642837.1">
    <property type="nucleotide sequence ID" value="NZ_JAOQJG010000005.1"/>
</dbReference>
<protein>
    <recommendedName>
        <fullName evidence="2">Phosphotransferase system EIIB component type 2/3 domain-containing protein</fullName>
    </recommendedName>
</protein>
<dbReference type="InterPro" id="IPR003501">
    <property type="entry name" value="PTS_EIIB_2/3"/>
</dbReference>
<reference evidence="3 4" key="1">
    <citation type="submission" date="2024-04" db="EMBL/GenBank/DDBJ databases">
        <title>Human intestinal bacterial collection.</title>
        <authorList>
            <person name="Pauvert C."/>
            <person name="Hitch T.C.A."/>
            <person name="Clavel T."/>
        </authorList>
    </citation>
    <scope>NUCLEOTIDE SEQUENCE [LARGE SCALE GENOMIC DNA]</scope>
    <source>
        <strain evidence="3 4">CLA-AA-H249</strain>
    </source>
</reference>
<comment type="caution">
    <text evidence="3">The sequence shown here is derived from an EMBL/GenBank/DDBJ whole genome shotgun (WGS) entry which is preliminary data.</text>
</comment>
<dbReference type="SUPFAM" id="SSF52794">
    <property type="entry name" value="PTS system IIB component-like"/>
    <property type="match status" value="1"/>
</dbReference>
<proteinExistence type="predicted"/>
<organism evidence="3 4">
    <name type="scientific">Anaerostipes amylophilus</name>
    <dbReference type="NCBI Taxonomy" id="2981779"/>
    <lineage>
        <taxon>Bacteria</taxon>
        <taxon>Bacillati</taxon>
        <taxon>Bacillota</taxon>
        <taxon>Clostridia</taxon>
        <taxon>Lachnospirales</taxon>
        <taxon>Lachnospiraceae</taxon>
        <taxon>Anaerostipes</taxon>
    </lineage>
</organism>
<dbReference type="Proteomes" id="UP001482154">
    <property type="component" value="Unassembled WGS sequence"/>
</dbReference>
<sequence length="35" mass="3875">MKIVAVSTCTAGIAHTYMSQEALEQECEKRTGYKP</sequence>
<evidence type="ECO:0000256" key="1">
    <source>
        <dbReference type="ARBA" id="ARBA00022679"/>
    </source>
</evidence>
<dbReference type="EMBL" id="JBBNIN010000001">
    <property type="protein sequence ID" value="MEQ2709701.1"/>
    <property type="molecule type" value="Genomic_DNA"/>
</dbReference>
<feature type="domain" description="Phosphotransferase system EIIB component type 2/3" evidence="2">
    <location>
        <begin position="5"/>
        <end position="30"/>
    </location>
</feature>
<keyword evidence="1" id="KW-0808">Transferase</keyword>
<name>A0ABV1IT01_9FIRM</name>
<dbReference type="Gene3D" id="3.40.50.2300">
    <property type="match status" value="1"/>
</dbReference>
<dbReference type="Pfam" id="PF02302">
    <property type="entry name" value="PTS_IIB"/>
    <property type="match status" value="1"/>
</dbReference>
<evidence type="ECO:0000313" key="3">
    <source>
        <dbReference type="EMBL" id="MEQ2709701.1"/>
    </source>
</evidence>
<evidence type="ECO:0000313" key="4">
    <source>
        <dbReference type="Proteomes" id="UP001482154"/>
    </source>
</evidence>
<evidence type="ECO:0000259" key="2">
    <source>
        <dbReference type="Pfam" id="PF02302"/>
    </source>
</evidence>
<gene>
    <name evidence="3" type="ORF">AAAU51_00670</name>
</gene>
<dbReference type="InterPro" id="IPR036095">
    <property type="entry name" value="PTS_EIIB-like_sf"/>
</dbReference>
<accession>A0ABV1IT01</accession>
<keyword evidence="4" id="KW-1185">Reference proteome</keyword>